<comment type="caution">
    <text evidence="1">The sequence shown here is derived from an EMBL/GenBank/DDBJ whole genome shotgun (WGS) entry which is preliminary data.</text>
</comment>
<name>A0A9D5WXH4_9BACT</name>
<protein>
    <submittedName>
        <fullName evidence="1">Uncharacterized protein</fullName>
    </submittedName>
</protein>
<reference evidence="1" key="1">
    <citation type="submission" date="2020-04" db="EMBL/GenBank/DDBJ databases">
        <title>Deep metagenomics examines the oral microbiome during advanced dental caries in children, revealing novel taxa and co-occurrences with host molecules.</title>
        <authorList>
            <person name="Baker J.L."/>
            <person name="Morton J.T."/>
            <person name="Dinis M."/>
            <person name="Alvarez R."/>
            <person name="Tran N.C."/>
            <person name="Knight R."/>
            <person name="Edlund A."/>
        </authorList>
    </citation>
    <scope>NUCLEOTIDE SEQUENCE</scope>
    <source>
        <strain evidence="1">JCVI_32_bin.50</strain>
    </source>
</reference>
<proteinExistence type="predicted"/>
<dbReference type="AlphaFoldDB" id="A0A9D5WXH4"/>
<evidence type="ECO:0000313" key="1">
    <source>
        <dbReference type="EMBL" id="MBF1447818.1"/>
    </source>
</evidence>
<gene>
    <name evidence="1" type="ORF">HXN55_10635</name>
</gene>
<dbReference type="EMBL" id="JABZTM010000150">
    <property type="protein sequence ID" value="MBF1447818.1"/>
    <property type="molecule type" value="Genomic_DNA"/>
</dbReference>
<sequence length="93" mass="10439">MAIRYFQVKCKNCKREYSIQAEEGVTVKCNCPFCGTESTIAVPLLSSKNAEKKKQKFQISNIGKKAILCFLIFAATLTIASIFLYILFTVMSN</sequence>
<evidence type="ECO:0000313" key="2">
    <source>
        <dbReference type="Proteomes" id="UP000787419"/>
    </source>
</evidence>
<dbReference type="RefSeq" id="WP_004364455.1">
    <property type="nucleotide sequence ID" value="NZ_CAJPQZ010000037.1"/>
</dbReference>
<accession>A0A9D5WXH4</accession>
<organism evidence="1 2">
    <name type="scientific">Prevotella nigrescens</name>
    <dbReference type="NCBI Taxonomy" id="28133"/>
    <lineage>
        <taxon>Bacteria</taxon>
        <taxon>Pseudomonadati</taxon>
        <taxon>Bacteroidota</taxon>
        <taxon>Bacteroidia</taxon>
        <taxon>Bacteroidales</taxon>
        <taxon>Prevotellaceae</taxon>
        <taxon>Prevotella</taxon>
    </lineage>
</organism>
<dbReference type="Proteomes" id="UP000787419">
    <property type="component" value="Unassembled WGS sequence"/>
</dbReference>